<dbReference type="OrthoDB" id="3173471at2"/>
<dbReference type="Proteomes" id="UP000257080">
    <property type="component" value="Unassembled WGS sequence"/>
</dbReference>
<dbReference type="EMBL" id="NBXE01000019">
    <property type="protein sequence ID" value="RFA27597.1"/>
    <property type="molecule type" value="Genomic_DNA"/>
</dbReference>
<dbReference type="InterPro" id="IPR007569">
    <property type="entry name" value="DUF559"/>
</dbReference>
<organism evidence="2 3">
    <name type="scientific">Subtercola boreus</name>
    <dbReference type="NCBI Taxonomy" id="120213"/>
    <lineage>
        <taxon>Bacteria</taxon>
        <taxon>Bacillati</taxon>
        <taxon>Actinomycetota</taxon>
        <taxon>Actinomycetes</taxon>
        <taxon>Micrococcales</taxon>
        <taxon>Microbacteriaceae</taxon>
        <taxon>Subtercola</taxon>
    </lineage>
</organism>
<dbReference type="AlphaFoldDB" id="A0A3E0WB26"/>
<accession>A0A3E0WB26</accession>
<dbReference type="Pfam" id="PF04480">
    <property type="entry name" value="DUF559"/>
    <property type="match status" value="1"/>
</dbReference>
<evidence type="ECO:0000313" key="3">
    <source>
        <dbReference type="Proteomes" id="UP000257080"/>
    </source>
</evidence>
<sequence>MRQGVGMPELPVPLTARPFSVSDAETAGVSRHRLRQRGLSAPYRGVRVLTPASPSTDERTEAAALRACTSYEPRLREGEMFWGPTSALLWGCPLPLRSVAGPIHLAVRAPLNAAREKHVIGHQTSLGRTLLVESRRCGLPVPDPATTWLTLAGTLGVHDLVAAGDYFAHVPPESHPVPGRPFVTLDELAWRVERFHGRGKSRASEALPRLTTRAESRPESLLRLLLIDAGLPLPEVNPELADARGGLIGRADLVFRRERVIVEYDGDQHRTDTTQYEKDMTRLERFHLAGWTVLRVRKYGLFTAPNTTVRRVATALARR</sequence>
<proteinExistence type="predicted"/>
<dbReference type="Gene3D" id="3.40.960.10">
    <property type="entry name" value="VSR Endonuclease"/>
    <property type="match status" value="1"/>
</dbReference>
<name>A0A3E0WB26_9MICO</name>
<feature type="domain" description="DUF559" evidence="1">
    <location>
        <begin position="252"/>
        <end position="316"/>
    </location>
</feature>
<dbReference type="SUPFAM" id="SSF52980">
    <property type="entry name" value="Restriction endonuclease-like"/>
    <property type="match status" value="1"/>
</dbReference>
<evidence type="ECO:0000259" key="1">
    <source>
        <dbReference type="Pfam" id="PF04480"/>
    </source>
</evidence>
<dbReference type="InterPro" id="IPR011335">
    <property type="entry name" value="Restrct_endonuc-II-like"/>
</dbReference>
<gene>
    <name evidence="2" type="ORF">B7R25_07700</name>
</gene>
<comment type="caution">
    <text evidence="2">The sequence shown here is derived from an EMBL/GenBank/DDBJ whole genome shotgun (WGS) entry which is preliminary data.</text>
</comment>
<protein>
    <recommendedName>
        <fullName evidence="1">DUF559 domain-containing protein</fullName>
    </recommendedName>
</protein>
<evidence type="ECO:0000313" key="2">
    <source>
        <dbReference type="EMBL" id="RFA27597.1"/>
    </source>
</evidence>
<reference evidence="2 3" key="1">
    <citation type="submission" date="2017-04" db="EMBL/GenBank/DDBJ databases">
        <title>Comparative genome analysis of Subtercola boreus.</title>
        <authorList>
            <person name="Cho Y.-J."/>
            <person name="Cho A."/>
            <person name="Kim O.-S."/>
            <person name="Lee J.-I."/>
        </authorList>
    </citation>
    <scope>NUCLEOTIDE SEQUENCE [LARGE SCALE GENOMIC DNA]</scope>
    <source>
        <strain evidence="2 3">P28004</strain>
    </source>
</reference>